<dbReference type="EMBL" id="FUXM01000008">
    <property type="protein sequence ID" value="SJZ81620.1"/>
    <property type="molecule type" value="Genomic_DNA"/>
</dbReference>
<keyword evidence="5 8" id="KW-0249">Electron transport</keyword>
<comment type="cofactor">
    <cofactor evidence="1 8">
        <name>[4Fe-4S] cluster</name>
        <dbReference type="ChEBI" id="CHEBI:49883"/>
    </cofactor>
</comment>
<keyword evidence="3 8" id="KW-0004">4Fe-4S</keyword>
<dbReference type="GO" id="GO:0046872">
    <property type="term" value="F:metal ion binding"/>
    <property type="evidence" value="ECO:0007669"/>
    <property type="project" value="UniProtKB-UniRule"/>
</dbReference>
<evidence type="ECO:0000256" key="7">
    <source>
        <dbReference type="ARBA" id="ARBA00023014"/>
    </source>
</evidence>
<evidence type="ECO:0000313" key="10">
    <source>
        <dbReference type="EMBL" id="SJZ81620.1"/>
    </source>
</evidence>
<dbReference type="PANTHER" id="PTHR43177:SF3">
    <property type="entry name" value="PROTEIN NRFC HOMOLOG"/>
    <property type="match status" value="1"/>
</dbReference>
<dbReference type="InterPro" id="IPR017896">
    <property type="entry name" value="4Fe4S_Fe-S-bd"/>
</dbReference>
<dbReference type="PROSITE" id="PS00198">
    <property type="entry name" value="4FE4S_FER_1"/>
    <property type="match status" value="1"/>
</dbReference>
<keyword evidence="7 8" id="KW-0411">Iron-sulfur</keyword>
<accession>A0A1T4NQT6</accession>
<protein>
    <recommendedName>
        <fullName evidence="8">Ferredoxin</fullName>
    </recommendedName>
</protein>
<comment type="function">
    <text evidence="8">Ferredoxins are iron-sulfur proteins that transfer electrons in a wide variety of metabolic reactions.</text>
</comment>
<dbReference type="Gene3D" id="3.30.70.20">
    <property type="match status" value="2"/>
</dbReference>
<reference evidence="11" key="1">
    <citation type="submission" date="2017-02" db="EMBL/GenBank/DDBJ databases">
        <authorList>
            <person name="Varghese N."/>
            <person name="Submissions S."/>
        </authorList>
    </citation>
    <scope>NUCLEOTIDE SEQUENCE [LARGE SCALE GENOMIC DNA]</scope>
    <source>
        <strain evidence="11">DSM 16521</strain>
    </source>
</reference>
<sequence length="179" mass="20087">MARYGMLIDTRKCVACFSCKVGCQMQNELEPGQAFTRLEQRESGVYPDVRVENVFIQCQHCEDAPCVKVCPTTASYRRPDGVVLVDPDKCIGCKYCMVACPYQARIQDEKTGVVEKCRFCIELVEAGGEPHCVTSCITGCRIFGDLDDPKSEINKEIIKRGAKPLRPDLCTKAKIFYVR</sequence>
<dbReference type="SUPFAM" id="SSF54862">
    <property type="entry name" value="4Fe-4S ferredoxins"/>
    <property type="match status" value="1"/>
</dbReference>
<evidence type="ECO:0000256" key="3">
    <source>
        <dbReference type="ARBA" id="ARBA00022485"/>
    </source>
</evidence>
<dbReference type="PROSITE" id="PS51379">
    <property type="entry name" value="4FE4S_FER_2"/>
    <property type="match status" value="1"/>
</dbReference>
<dbReference type="Proteomes" id="UP000189933">
    <property type="component" value="Unassembled WGS sequence"/>
</dbReference>
<keyword evidence="2 8" id="KW-0813">Transport</keyword>
<dbReference type="PANTHER" id="PTHR43177">
    <property type="entry name" value="PROTEIN NRFC"/>
    <property type="match status" value="1"/>
</dbReference>
<organism evidence="10 11">
    <name type="scientific">Carboxydocella sporoproducens DSM 16521</name>
    <dbReference type="NCBI Taxonomy" id="1121270"/>
    <lineage>
        <taxon>Bacteria</taxon>
        <taxon>Bacillati</taxon>
        <taxon>Bacillota</taxon>
        <taxon>Clostridia</taxon>
        <taxon>Eubacteriales</taxon>
        <taxon>Clostridiales Family XVI. Incertae Sedis</taxon>
        <taxon>Carboxydocella</taxon>
    </lineage>
</organism>
<evidence type="ECO:0000259" key="9">
    <source>
        <dbReference type="PROSITE" id="PS51379"/>
    </source>
</evidence>
<keyword evidence="4 8" id="KW-0479">Metal-binding</keyword>
<evidence type="ECO:0000313" key="11">
    <source>
        <dbReference type="Proteomes" id="UP000189933"/>
    </source>
</evidence>
<evidence type="ECO:0000256" key="4">
    <source>
        <dbReference type="ARBA" id="ARBA00022723"/>
    </source>
</evidence>
<dbReference type="PRINTS" id="PR00354">
    <property type="entry name" value="7FE8SFRDOXIN"/>
</dbReference>
<dbReference type="InterPro" id="IPR017900">
    <property type="entry name" value="4Fe4S_Fe_S_CS"/>
</dbReference>
<evidence type="ECO:0000256" key="8">
    <source>
        <dbReference type="RuleBase" id="RU365098"/>
    </source>
</evidence>
<dbReference type="CDD" id="cd10551">
    <property type="entry name" value="PsrB"/>
    <property type="match status" value="1"/>
</dbReference>
<evidence type="ECO:0000256" key="1">
    <source>
        <dbReference type="ARBA" id="ARBA00001966"/>
    </source>
</evidence>
<dbReference type="RefSeq" id="WP_078665080.1">
    <property type="nucleotide sequence ID" value="NZ_FUXM01000008.1"/>
</dbReference>
<dbReference type="InterPro" id="IPR000813">
    <property type="entry name" value="7Fe_ferredoxin"/>
</dbReference>
<dbReference type="Pfam" id="PF13247">
    <property type="entry name" value="Fer4_11"/>
    <property type="match status" value="1"/>
</dbReference>
<proteinExistence type="predicted"/>
<name>A0A1T4NQT6_9FIRM</name>
<dbReference type="AlphaFoldDB" id="A0A1T4NQT6"/>
<gene>
    <name evidence="10" type="ORF">SAMN02745885_00985</name>
</gene>
<keyword evidence="11" id="KW-1185">Reference proteome</keyword>
<dbReference type="OrthoDB" id="9810688at2"/>
<dbReference type="InterPro" id="IPR050954">
    <property type="entry name" value="ET_IronSulfur_Cluster-Binding"/>
</dbReference>
<feature type="domain" description="4Fe-4S ferredoxin-type" evidence="9">
    <location>
        <begin position="81"/>
        <end position="110"/>
    </location>
</feature>
<evidence type="ECO:0000256" key="6">
    <source>
        <dbReference type="ARBA" id="ARBA00023004"/>
    </source>
</evidence>
<evidence type="ECO:0000256" key="5">
    <source>
        <dbReference type="ARBA" id="ARBA00022982"/>
    </source>
</evidence>
<keyword evidence="6 8" id="KW-0408">Iron</keyword>
<dbReference type="GO" id="GO:0009055">
    <property type="term" value="F:electron transfer activity"/>
    <property type="evidence" value="ECO:0007669"/>
    <property type="project" value="UniProtKB-UniRule"/>
</dbReference>
<dbReference type="GO" id="GO:0051539">
    <property type="term" value="F:4 iron, 4 sulfur cluster binding"/>
    <property type="evidence" value="ECO:0007669"/>
    <property type="project" value="UniProtKB-UniRule"/>
</dbReference>
<evidence type="ECO:0000256" key="2">
    <source>
        <dbReference type="ARBA" id="ARBA00022448"/>
    </source>
</evidence>